<organism evidence="3 4">
    <name type="scientific">Canna indica</name>
    <name type="common">Indian-shot</name>
    <dbReference type="NCBI Taxonomy" id="4628"/>
    <lineage>
        <taxon>Eukaryota</taxon>
        <taxon>Viridiplantae</taxon>
        <taxon>Streptophyta</taxon>
        <taxon>Embryophyta</taxon>
        <taxon>Tracheophyta</taxon>
        <taxon>Spermatophyta</taxon>
        <taxon>Magnoliopsida</taxon>
        <taxon>Liliopsida</taxon>
        <taxon>Zingiberales</taxon>
        <taxon>Cannaceae</taxon>
        <taxon>Canna</taxon>
    </lineage>
</organism>
<accession>A0AAQ3K784</accession>
<evidence type="ECO:0008006" key="5">
    <source>
        <dbReference type="Google" id="ProtNLM"/>
    </source>
</evidence>
<dbReference type="InterPro" id="IPR004332">
    <property type="entry name" value="Transposase_MuDR"/>
</dbReference>
<dbReference type="InterPro" id="IPR018289">
    <property type="entry name" value="MULE_transposase_dom"/>
</dbReference>
<evidence type="ECO:0000259" key="1">
    <source>
        <dbReference type="Pfam" id="PF03108"/>
    </source>
</evidence>
<dbReference type="EMBL" id="CP136892">
    <property type="protein sequence ID" value="WOL01427.1"/>
    <property type="molecule type" value="Genomic_DNA"/>
</dbReference>
<dbReference type="PANTHER" id="PTHR31973">
    <property type="entry name" value="POLYPROTEIN, PUTATIVE-RELATED"/>
    <property type="match status" value="1"/>
</dbReference>
<evidence type="ECO:0000313" key="4">
    <source>
        <dbReference type="Proteomes" id="UP001327560"/>
    </source>
</evidence>
<evidence type="ECO:0000259" key="2">
    <source>
        <dbReference type="Pfam" id="PF10551"/>
    </source>
</evidence>
<dbReference type="Pfam" id="PF03108">
    <property type="entry name" value="DBD_Tnp_Mut"/>
    <property type="match status" value="1"/>
</dbReference>
<protein>
    <recommendedName>
        <fullName evidence="5">Transposase MuDR plant domain-containing protein</fullName>
    </recommendedName>
</protein>
<evidence type="ECO:0000313" key="3">
    <source>
        <dbReference type="EMBL" id="WOL01427.1"/>
    </source>
</evidence>
<keyword evidence="4" id="KW-1185">Reference proteome</keyword>
<dbReference type="Proteomes" id="UP001327560">
    <property type="component" value="Chromosome 3"/>
</dbReference>
<dbReference type="PANTHER" id="PTHR31973:SF187">
    <property type="entry name" value="MUTATOR TRANSPOSASE MUDRA PROTEIN"/>
    <property type="match status" value="1"/>
</dbReference>
<feature type="domain" description="Transposase MuDR plant" evidence="1">
    <location>
        <begin position="154"/>
        <end position="203"/>
    </location>
</feature>
<reference evidence="3 4" key="1">
    <citation type="submission" date="2023-10" db="EMBL/GenBank/DDBJ databases">
        <title>Chromosome-scale genome assembly provides insights into flower coloration mechanisms of Canna indica.</title>
        <authorList>
            <person name="Li C."/>
        </authorList>
    </citation>
    <scope>NUCLEOTIDE SEQUENCE [LARGE SCALE GENOMIC DNA]</scope>
    <source>
        <tissue evidence="3">Flower</tissue>
    </source>
</reference>
<dbReference type="Pfam" id="PF10551">
    <property type="entry name" value="MULE"/>
    <property type="match status" value="1"/>
</dbReference>
<proteinExistence type="predicted"/>
<sequence length="313" mass="36557">MINLYHCKSQHLDNDDFIVHDTYANVQTSTQQASNQFEIIAATDIVAQEVQENTSQPCLDLNFPLTFDDNEFDYIEEELAEERIREEVETIEDFPNSIFTSSDVNCIDFDFTNGQYDIGDHDFQVEEEDDTLVNSMNVYPIDDDSQTSELYLHQVFSDRDGFKRALTNYCIKRNFELRRIQSNSHYIKVGCKEPNCYWTLPATGKENRFFPVAFAVTEIEKIETWEWFLDELLRCFSGFRELSIMSDRNLGIIVAVRNIFLDAAHEYCMVHLAKNLVHDVRSKDVVPLFWAVARSTTEHSFNECMQKILDIHE</sequence>
<name>A0AAQ3K784_9LILI</name>
<dbReference type="AlphaFoldDB" id="A0AAQ3K784"/>
<gene>
    <name evidence="3" type="ORF">Cni_G10143</name>
</gene>
<feature type="domain" description="MULE transposase" evidence="2">
    <location>
        <begin position="205"/>
        <end position="275"/>
    </location>
</feature>